<evidence type="ECO:0000256" key="2">
    <source>
        <dbReference type="ARBA" id="ARBA00023125"/>
    </source>
</evidence>
<evidence type="ECO:0000259" key="4">
    <source>
        <dbReference type="PROSITE" id="PS01124"/>
    </source>
</evidence>
<dbReference type="GO" id="GO:0003700">
    <property type="term" value="F:DNA-binding transcription factor activity"/>
    <property type="evidence" value="ECO:0007669"/>
    <property type="project" value="InterPro"/>
</dbReference>
<dbReference type="SMART" id="SM00342">
    <property type="entry name" value="HTH_ARAC"/>
    <property type="match status" value="1"/>
</dbReference>
<gene>
    <name evidence="5" type="ORF">D0Z08_27140</name>
</gene>
<keyword evidence="6" id="KW-1185">Reference proteome</keyword>
<evidence type="ECO:0000313" key="6">
    <source>
        <dbReference type="Proteomes" id="UP000283644"/>
    </source>
</evidence>
<dbReference type="OrthoDB" id="9799345at2"/>
<name>A0A417XTV2_9ACTN</name>
<protein>
    <submittedName>
        <fullName evidence="5">AraC family transcriptional regulator</fullName>
    </submittedName>
</protein>
<dbReference type="AlphaFoldDB" id="A0A417XTV2"/>
<comment type="caution">
    <text evidence="5">The sequence shown here is derived from an EMBL/GenBank/DDBJ whole genome shotgun (WGS) entry which is preliminary data.</text>
</comment>
<organism evidence="5 6">
    <name type="scientific">Nocardioides immobilis</name>
    <dbReference type="NCBI Taxonomy" id="2049295"/>
    <lineage>
        <taxon>Bacteria</taxon>
        <taxon>Bacillati</taxon>
        <taxon>Actinomycetota</taxon>
        <taxon>Actinomycetes</taxon>
        <taxon>Propionibacteriales</taxon>
        <taxon>Nocardioidaceae</taxon>
        <taxon>Nocardioides</taxon>
    </lineage>
</organism>
<sequence>MTAIAATEIDVLDFEPAGSRFLWERAVRDVRGPTSLTVGDLRLARAPFPFGEEVPSLGEPQETGRDVVVVVTGRTLTVPRAVLVAAGCEANLPSYLVLEQDGPLVEVLVTVLDEVWSRVPSLNASEVEAARGALVALTAGVIRACSGPAAPRSGWPALRAQMDEWIDDNLRNGPIHVEDLAAAHNVSARTINRVFSSTGETMSAVVRARRLTAVRDDLVHTDLTIAALAQRWSYYDPSHLGREFRRHFGVSPSEYRESHGCCPSGRGAR</sequence>
<dbReference type="InterPro" id="IPR009057">
    <property type="entry name" value="Homeodomain-like_sf"/>
</dbReference>
<dbReference type="SUPFAM" id="SSF46689">
    <property type="entry name" value="Homeodomain-like"/>
    <property type="match status" value="1"/>
</dbReference>
<dbReference type="InterPro" id="IPR018060">
    <property type="entry name" value="HTH_AraC"/>
</dbReference>
<dbReference type="RefSeq" id="WP_118928422.1">
    <property type="nucleotide sequence ID" value="NZ_QXGH01000038.1"/>
</dbReference>
<evidence type="ECO:0000256" key="3">
    <source>
        <dbReference type="ARBA" id="ARBA00023163"/>
    </source>
</evidence>
<dbReference type="Gene3D" id="1.10.10.60">
    <property type="entry name" value="Homeodomain-like"/>
    <property type="match status" value="1"/>
</dbReference>
<keyword evidence="1" id="KW-0805">Transcription regulation</keyword>
<accession>A0A417XTV2</accession>
<feature type="domain" description="HTH araC/xylS-type" evidence="4">
    <location>
        <begin position="160"/>
        <end position="258"/>
    </location>
</feature>
<dbReference type="PANTHER" id="PTHR46796:SF6">
    <property type="entry name" value="ARAC SUBFAMILY"/>
    <property type="match status" value="1"/>
</dbReference>
<dbReference type="PANTHER" id="PTHR46796">
    <property type="entry name" value="HTH-TYPE TRANSCRIPTIONAL ACTIVATOR RHAS-RELATED"/>
    <property type="match status" value="1"/>
</dbReference>
<keyword evidence="2" id="KW-0238">DNA-binding</keyword>
<dbReference type="EMBL" id="QXGH01000038">
    <property type="protein sequence ID" value="RHW23924.1"/>
    <property type="molecule type" value="Genomic_DNA"/>
</dbReference>
<evidence type="ECO:0000313" key="5">
    <source>
        <dbReference type="EMBL" id="RHW23924.1"/>
    </source>
</evidence>
<reference evidence="5 6" key="1">
    <citation type="submission" date="2018-09" db="EMBL/GenBank/DDBJ databases">
        <title>Genome sequencing of Nocardioides immobilis CCTCC AB 2017083 for comparison to Nocardioides silvaticus.</title>
        <authorList>
            <person name="Li C."/>
            <person name="Wang G."/>
        </authorList>
    </citation>
    <scope>NUCLEOTIDE SEQUENCE [LARGE SCALE GENOMIC DNA]</scope>
    <source>
        <strain evidence="5 6">CCTCC AB 2017083</strain>
    </source>
</reference>
<keyword evidence="3" id="KW-0804">Transcription</keyword>
<dbReference type="GO" id="GO:0043565">
    <property type="term" value="F:sequence-specific DNA binding"/>
    <property type="evidence" value="ECO:0007669"/>
    <property type="project" value="InterPro"/>
</dbReference>
<dbReference type="Pfam" id="PF12833">
    <property type="entry name" value="HTH_18"/>
    <property type="match status" value="1"/>
</dbReference>
<evidence type="ECO:0000256" key="1">
    <source>
        <dbReference type="ARBA" id="ARBA00023015"/>
    </source>
</evidence>
<proteinExistence type="predicted"/>
<dbReference type="Proteomes" id="UP000283644">
    <property type="component" value="Unassembled WGS sequence"/>
</dbReference>
<dbReference type="PROSITE" id="PS01124">
    <property type="entry name" value="HTH_ARAC_FAMILY_2"/>
    <property type="match status" value="1"/>
</dbReference>
<dbReference type="InterPro" id="IPR050204">
    <property type="entry name" value="AraC_XylS_family_regulators"/>
</dbReference>